<dbReference type="SUPFAM" id="SSF52540">
    <property type="entry name" value="P-loop containing nucleoside triphosphate hydrolases"/>
    <property type="match status" value="1"/>
</dbReference>
<evidence type="ECO:0000259" key="5">
    <source>
        <dbReference type="PROSITE" id="PS50893"/>
    </source>
</evidence>
<evidence type="ECO:0000256" key="4">
    <source>
        <dbReference type="SAM" id="MobiDB-lite"/>
    </source>
</evidence>
<dbReference type="GO" id="GO:0022857">
    <property type="term" value="F:transmembrane transporter activity"/>
    <property type="evidence" value="ECO:0007669"/>
    <property type="project" value="TreeGrafter"/>
</dbReference>
<dbReference type="CDD" id="cd03255">
    <property type="entry name" value="ABC_MJ0796_LolCDE_FtsE"/>
    <property type="match status" value="1"/>
</dbReference>
<organism evidence="6 7">
    <name type="scientific">Streptomyces himalayensis subsp. aureolus</name>
    <dbReference type="NCBI Taxonomy" id="2758039"/>
    <lineage>
        <taxon>Bacteria</taxon>
        <taxon>Bacillati</taxon>
        <taxon>Actinomycetota</taxon>
        <taxon>Actinomycetes</taxon>
        <taxon>Kitasatosporales</taxon>
        <taxon>Streptomycetaceae</taxon>
        <taxon>Streptomyces</taxon>
        <taxon>Streptomyces himalayensis</taxon>
    </lineage>
</organism>
<feature type="compositionally biased region" description="Basic and acidic residues" evidence="4">
    <location>
        <begin position="20"/>
        <end position="34"/>
    </location>
</feature>
<keyword evidence="2" id="KW-0547">Nucleotide-binding</keyword>
<dbReference type="Gene3D" id="3.40.50.300">
    <property type="entry name" value="P-loop containing nucleotide triphosphate hydrolases"/>
    <property type="match status" value="1"/>
</dbReference>
<evidence type="ECO:0000313" key="7">
    <source>
        <dbReference type="Proteomes" id="UP000586976"/>
    </source>
</evidence>
<dbReference type="InterPro" id="IPR003439">
    <property type="entry name" value="ABC_transporter-like_ATP-bd"/>
</dbReference>
<keyword evidence="1" id="KW-0813">Transport</keyword>
<proteinExistence type="predicted"/>
<dbReference type="GO" id="GO:0005886">
    <property type="term" value="C:plasma membrane"/>
    <property type="evidence" value="ECO:0007669"/>
    <property type="project" value="TreeGrafter"/>
</dbReference>
<dbReference type="EMBL" id="JACEQY010000004">
    <property type="protein sequence ID" value="MBA4861129.1"/>
    <property type="molecule type" value="Genomic_DNA"/>
</dbReference>
<evidence type="ECO:0000256" key="2">
    <source>
        <dbReference type="ARBA" id="ARBA00022741"/>
    </source>
</evidence>
<protein>
    <submittedName>
        <fullName evidence="6">ABC transporter ATP-binding protein</fullName>
    </submittedName>
</protein>
<comment type="caution">
    <text evidence="6">The sequence shown here is derived from an EMBL/GenBank/DDBJ whole genome shotgun (WGS) entry which is preliminary data.</text>
</comment>
<evidence type="ECO:0000313" key="6">
    <source>
        <dbReference type="EMBL" id="MBA4861129.1"/>
    </source>
</evidence>
<keyword evidence="7" id="KW-1185">Reference proteome</keyword>
<dbReference type="InterPro" id="IPR027417">
    <property type="entry name" value="P-loop_NTPase"/>
</dbReference>
<dbReference type="InterPro" id="IPR017911">
    <property type="entry name" value="MacB-like_ATP-bd"/>
</dbReference>
<gene>
    <name evidence="6" type="ORF">H1V43_06980</name>
</gene>
<accession>A0A7W2CXZ4</accession>
<dbReference type="PANTHER" id="PTHR24220:SF685">
    <property type="entry name" value="ABC TRANSPORTER RELATED"/>
    <property type="match status" value="1"/>
</dbReference>
<dbReference type="InterPro" id="IPR015854">
    <property type="entry name" value="ABC_transpr_LolD-like"/>
</dbReference>
<reference evidence="6 7" key="1">
    <citation type="submission" date="2020-07" db="EMBL/GenBank/DDBJ databases">
        <title>Streptomyces isolated from Indian soil.</title>
        <authorList>
            <person name="Mandal S."/>
            <person name="Maiti P.K."/>
        </authorList>
    </citation>
    <scope>NUCLEOTIDE SEQUENCE [LARGE SCALE GENOMIC DNA]</scope>
    <source>
        <strain evidence="6 7">PSKA54</strain>
    </source>
</reference>
<dbReference type="Proteomes" id="UP000586976">
    <property type="component" value="Unassembled WGS sequence"/>
</dbReference>
<dbReference type="Pfam" id="PF00005">
    <property type="entry name" value="ABC_tran"/>
    <property type="match status" value="1"/>
</dbReference>
<feature type="domain" description="ABC transporter" evidence="5">
    <location>
        <begin position="100"/>
        <end position="335"/>
    </location>
</feature>
<evidence type="ECO:0000256" key="3">
    <source>
        <dbReference type="ARBA" id="ARBA00022840"/>
    </source>
</evidence>
<dbReference type="PANTHER" id="PTHR24220">
    <property type="entry name" value="IMPORT ATP-BINDING PROTEIN"/>
    <property type="match status" value="1"/>
</dbReference>
<dbReference type="PROSITE" id="PS50893">
    <property type="entry name" value="ABC_TRANSPORTER_2"/>
    <property type="match status" value="1"/>
</dbReference>
<dbReference type="InterPro" id="IPR003593">
    <property type="entry name" value="AAA+_ATPase"/>
</dbReference>
<dbReference type="PROSITE" id="PS00211">
    <property type="entry name" value="ABC_TRANSPORTER_1"/>
    <property type="match status" value="1"/>
</dbReference>
<dbReference type="InterPro" id="IPR017871">
    <property type="entry name" value="ABC_transporter-like_CS"/>
</dbReference>
<name>A0A7W2CXZ4_9ACTN</name>
<keyword evidence="3 6" id="KW-0067">ATP-binding</keyword>
<feature type="region of interest" description="Disordered" evidence="4">
    <location>
        <begin position="1"/>
        <end position="96"/>
    </location>
</feature>
<evidence type="ECO:0000256" key="1">
    <source>
        <dbReference type="ARBA" id="ARBA00022448"/>
    </source>
</evidence>
<dbReference type="GO" id="GO:0016887">
    <property type="term" value="F:ATP hydrolysis activity"/>
    <property type="evidence" value="ECO:0007669"/>
    <property type="project" value="InterPro"/>
</dbReference>
<dbReference type="GO" id="GO:0005524">
    <property type="term" value="F:ATP binding"/>
    <property type="evidence" value="ECO:0007669"/>
    <property type="project" value="UniProtKB-KW"/>
</dbReference>
<dbReference type="AlphaFoldDB" id="A0A7W2CXZ4"/>
<sequence length="336" mass="35298">MDLADRTAGAPPVERAAGQGRDHLAGGGRGDRPPPPRRSAGRPSRTDASTHSGEILGNAAHRPRSGRRLGDRSPRRGSAVDADRRGPRHRPAPGGAPVIIEARDVVKAYGPTQALRGISVGMGEGEIVAVTGPSGCGKSTLLHILAGILSPDAGAVRYQGRRVDEWSESQRSAMRRTDFGVLFQFGQLVMELSAAENVALPLLLGGVRRRRAAATALEWLDRLGVAELADRLPGEMSGGQQQRVALARALVTEPKILFADEPTGALDTLASEAVLQHMVQAAHTQRTTVVLVTHDATVAAYADREIRLRDGAVEAADFALLGAGTALSAGTAETSR</sequence>
<dbReference type="SMART" id="SM00382">
    <property type="entry name" value="AAA"/>
    <property type="match status" value="1"/>
</dbReference>